<keyword evidence="3 5" id="KW-1133">Transmembrane helix</keyword>
<dbReference type="PANTHER" id="PTHR31310">
    <property type="match status" value="1"/>
</dbReference>
<evidence type="ECO:0000313" key="8">
    <source>
        <dbReference type="Proteomes" id="UP000274922"/>
    </source>
</evidence>
<proteinExistence type="predicted"/>
<dbReference type="GO" id="GO:0006676">
    <property type="term" value="P:mannosyl diphosphorylinositol ceramide metabolic process"/>
    <property type="evidence" value="ECO:0007669"/>
    <property type="project" value="TreeGrafter"/>
</dbReference>
<evidence type="ECO:0000256" key="3">
    <source>
        <dbReference type="ARBA" id="ARBA00022989"/>
    </source>
</evidence>
<dbReference type="AlphaFoldDB" id="A0A4P9X5S9"/>
<dbReference type="EMBL" id="ML014212">
    <property type="protein sequence ID" value="RKP00503.1"/>
    <property type="molecule type" value="Genomic_DNA"/>
</dbReference>
<dbReference type="PANTHER" id="PTHR31310:SF8">
    <property type="entry name" value="INOSITOLPHOSPHOTRANSFERASE 1"/>
    <property type="match status" value="1"/>
</dbReference>
<dbReference type="InterPro" id="IPR052185">
    <property type="entry name" value="IPC_Synthase-Related"/>
</dbReference>
<keyword evidence="8" id="KW-1185">Reference proteome</keyword>
<feature type="transmembrane region" description="Helical" evidence="5">
    <location>
        <begin position="38"/>
        <end position="60"/>
    </location>
</feature>
<evidence type="ECO:0000259" key="6">
    <source>
        <dbReference type="Pfam" id="PF14378"/>
    </source>
</evidence>
<dbReference type="GO" id="GO:0030148">
    <property type="term" value="P:sphingolipid biosynthetic process"/>
    <property type="evidence" value="ECO:0007669"/>
    <property type="project" value="TreeGrafter"/>
</dbReference>
<feature type="transmembrane region" description="Helical" evidence="5">
    <location>
        <begin position="93"/>
        <end position="111"/>
    </location>
</feature>
<name>A0A4P9X5S9_9FUNG</name>
<dbReference type="Proteomes" id="UP000274922">
    <property type="component" value="Unassembled WGS sequence"/>
</dbReference>
<feature type="transmembrane region" description="Helical" evidence="5">
    <location>
        <begin position="189"/>
        <end position="208"/>
    </location>
</feature>
<organism evidence="7 8">
    <name type="scientific">Caulochytrium protostelioides</name>
    <dbReference type="NCBI Taxonomy" id="1555241"/>
    <lineage>
        <taxon>Eukaryota</taxon>
        <taxon>Fungi</taxon>
        <taxon>Fungi incertae sedis</taxon>
        <taxon>Chytridiomycota</taxon>
        <taxon>Chytridiomycota incertae sedis</taxon>
        <taxon>Chytridiomycetes</taxon>
        <taxon>Caulochytriales</taxon>
        <taxon>Caulochytriaceae</taxon>
        <taxon>Caulochytrium</taxon>
    </lineage>
</organism>
<comment type="subcellular location">
    <subcellularLocation>
        <location evidence="1">Membrane</location>
        <topology evidence="1">Multi-pass membrane protein</topology>
    </subcellularLocation>
</comment>
<dbReference type="GO" id="GO:0016020">
    <property type="term" value="C:membrane"/>
    <property type="evidence" value="ECO:0007669"/>
    <property type="project" value="UniProtKB-SubCell"/>
</dbReference>
<keyword evidence="4 5" id="KW-0472">Membrane</keyword>
<feature type="domain" description="Inositolphosphotransferase Aur1/Ipt1" evidence="6">
    <location>
        <begin position="75"/>
        <end position="245"/>
    </location>
</feature>
<evidence type="ECO:0000256" key="5">
    <source>
        <dbReference type="SAM" id="Phobius"/>
    </source>
</evidence>
<evidence type="ECO:0000256" key="1">
    <source>
        <dbReference type="ARBA" id="ARBA00004141"/>
    </source>
</evidence>
<dbReference type="InterPro" id="IPR026841">
    <property type="entry name" value="Aur1/Ipt1"/>
</dbReference>
<feature type="transmembrane region" description="Helical" evidence="5">
    <location>
        <begin position="123"/>
        <end position="141"/>
    </location>
</feature>
<gene>
    <name evidence="7" type="ORF">CXG81DRAFT_13141</name>
</gene>
<dbReference type="STRING" id="1555241.A0A4P9X5S9"/>
<dbReference type="CDD" id="cd03386">
    <property type="entry name" value="PAP2_Aur1_like"/>
    <property type="match status" value="1"/>
</dbReference>
<reference evidence="8" key="1">
    <citation type="journal article" date="2018" name="Nat. Microbiol.">
        <title>Leveraging single-cell genomics to expand the fungal tree of life.</title>
        <authorList>
            <person name="Ahrendt S.R."/>
            <person name="Quandt C.A."/>
            <person name="Ciobanu D."/>
            <person name="Clum A."/>
            <person name="Salamov A."/>
            <person name="Andreopoulos B."/>
            <person name="Cheng J.F."/>
            <person name="Woyke T."/>
            <person name="Pelin A."/>
            <person name="Henrissat B."/>
            <person name="Reynolds N.K."/>
            <person name="Benny G.L."/>
            <person name="Smith M.E."/>
            <person name="James T.Y."/>
            <person name="Grigoriev I.V."/>
        </authorList>
    </citation>
    <scope>NUCLEOTIDE SEQUENCE [LARGE SCALE GENOMIC DNA]</scope>
    <source>
        <strain evidence="8">ATCC 52028</strain>
    </source>
</reference>
<feature type="non-terminal residue" evidence="7">
    <location>
        <position position="247"/>
    </location>
</feature>
<sequence>MAPVIFWLLLFTQCKYIPSAWRPEIRVRLLPLLDDVLFRNPVGVLGTAIVLASLGVLVLATPWGMGMAFIPLVLHALNSVAHHPMAVLDVLGWMPYGVLHYISPAVFGIWLWRARSARIARHFVWAFGFMNAAGVLTQIFFPNAPPWYYDTHGFEAANYTMPGNPGGLARVDALFGTAMYANAFGNSPLVFGAFPSLHSGFAVIIMLFALHFNRILGRVLCVYVCWQWWATMYLHHHYMVDLLFGGI</sequence>
<accession>A0A4P9X5S9</accession>
<dbReference type="Pfam" id="PF14378">
    <property type="entry name" value="PAP2_3"/>
    <property type="match status" value="1"/>
</dbReference>
<evidence type="ECO:0000256" key="2">
    <source>
        <dbReference type="ARBA" id="ARBA00022692"/>
    </source>
</evidence>
<dbReference type="OrthoDB" id="5784at2759"/>
<dbReference type="GO" id="GO:0070916">
    <property type="term" value="C:inositol phosphoceramide synthase complex"/>
    <property type="evidence" value="ECO:0007669"/>
    <property type="project" value="TreeGrafter"/>
</dbReference>
<evidence type="ECO:0000256" key="4">
    <source>
        <dbReference type="ARBA" id="ARBA00023136"/>
    </source>
</evidence>
<feature type="transmembrane region" description="Helical" evidence="5">
    <location>
        <begin position="215"/>
        <end position="234"/>
    </location>
</feature>
<evidence type="ECO:0000313" key="7">
    <source>
        <dbReference type="EMBL" id="RKP00503.1"/>
    </source>
</evidence>
<protein>
    <recommendedName>
        <fullName evidence="6">Inositolphosphotransferase Aur1/Ipt1 domain-containing protein</fullName>
    </recommendedName>
</protein>
<keyword evidence="2 5" id="KW-0812">Transmembrane</keyword>